<comment type="subcellular location">
    <subcellularLocation>
        <location evidence="1">Membrane</location>
        <topology evidence="1">Multi-pass membrane protein</topology>
    </subcellularLocation>
</comment>
<name>A0A848FAJ2_9BURK</name>
<feature type="transmembrane region" description="Helical" evidence="6">
    <location>
        <begin position="198"/>
        <end position="218"/>
    </location>
</feature>
<dbReference type="SUPFAM" id="SSF103473">
    <property type="entry name" value="MFS general substrate transporter"/>
    <property type="match status" value="1"/>
</dbReference>
<evidence type="ECO:0000256" key="4">
    <source>
        <dbReference type="ARBA" id="ARBA00022989"/>
    </source>
</evidence>
<dbReference type="RefSeq" id="WP_169160669.1">
    <property type="nucleotide sequence ID" value="NZ_JABBFW010000007.1"/>
</dbReference>
<dbReference type="Gene3D" id="1.20.1250.20">
    <property type="entry name" value="MFS general substrate transporter like domains"/>
    <property type="match status" value="1"/>
</dbReference>
<dbReference type="EMBL" id="JABBFW010000007">
    <property type="protein sequence ID" value="NML15765.1"/>
    <property type="molecule type" value="Genomic_DNA"/>
</dbReference>
<feature type="transmembrane region" description="Helical" evidence="6">
    <location>
        <begin position="230"/>
        <end position="255"/>
    </location>
</feature>
<keyword evidence="4 6" id="KW-1133">Transmembrane helix</keyword>
<dbReference type="PANTHER" id="PTHR42718:SF9">
    <property type="entry name" value="MAJOR FACILITATOR SUPERFAMILY MULTIDRUG TRANSPORTER MFSC"/>
    <property type="match status" value="1"/>
</dbReference>
<dbReference type="AlphaFoldDB" id="A0A848FAJ2"/>
<evidence type="ECO:0000313" key="7">
    <source>
        <dbReference type="EMBL" id="NML15765.1"/>
    </source>
</evidence>
<feature type="transmembrane region" description="Helical" evidence="6">
    <location>
        <begin position="135"/>
        <end position="156"/>
    </location>
</feature>
<dbReference type="InterPro" id="IPR036259">
    <property type="entry name" value="MFS_trans_sf"/>
</dbReference>
<feature type="transmembrane region" description="Helical" evidence="6">
    <location>
        <begin position="112"/>
        <end position="129"/>
    </location>
</feature>
<feature type="transmembrane region" description="Helical" evidence="6">
    <location>
        <begin position="360"/>
        <end position="377"/>
    </location>
</feature>
<dbReference type="GO" id="GO:0016020">
    <property type="term" value="C:membrane"/>
    <property type="evidence" value="ECO:0007669"/>
    <property type="project" value="UniProtKB-SubCell"/>
</dbReference>
<feature type="transmembrane region" description="Helical" evidence="6">
    <location>
        <begin position="41"/>
        <end position="61"/>
    </location>
</feature>
<comment type="caution">
    <text evidence="7">The sequence shown here is derived from an EMBL/GenBank/DDBJ whole genome shotgun (WGS) entry which is preliminary data.</text>
</comment>
<evidence type="ECO:0000256" key="6">
    <source>
        <dbReference type="SAM" id="Phobius"/>
    </source>
</evidence>
<feature type="transmembrane region" description="Helical" evidence="6">
    <location>
        <begin position="332"/>
        <end position="353"/>
    </location>
</feature>
<dbReference type="Proteomes" id="UP000574067">
    <property type="component" value="Unassembled WGS sequence"/>
</dbReference>
<organism evidence="7 8">
    <name type="scientific">Azohydromonas caseinilytica</name>
    <dbReference type="NCBI Taxonomy" id="2728836"/>
    <lineage>
        <taxon>Bacteria</taxon>
        <taxon>Pseudomonadati</taxon>
        <taxon>Pseudomonadota</taxon>
        <taxon>Betaproteobacteria</taxon>
        <taxon>Burkholderiales</taxon>
        <taxon>Sphaerotilaceae</taxon>
        <taxon>Azohydromonas</taxon>
    </lineage>
</organism>
<evidence type="ECO:0000313" key="8">
    <source>
        <dbReference type="Proteomes" id="UP000574067"/>
    </source>
</evidence>
<keyword evidence="3 6" id="KW-0812">Transmembrane</keyword>
<gene>
    <name evidence="7" type="ORF">HHL10_12365</name>
</gene>
<feature type="transmembrane region" description="Helical" evidence="6">
    <location>
        <begin position="429"/>
        <end position="452"/>
    </location>
</feature>
<keyword evidence="2" id="KW-0813">Transport</keyword>
<accession>A0A848FAJ2</accession>
<evidence type="ECO:0000256" key="5">
    <source>
        <dbReference type="ARBA" id="ARBA00023136"/>
    </source>
</evidence>
<evidence type="ECO:0000256" key="3">
    <source>
        <dbReference type="ARBA" id="ARBA00022692"/>
    </source>
</evidence>
<feature type="transmembrane region" description="Helical" evidence="6">
    <location>
        <begin position="292"/>
        <end position="312"/>
    </location>
</feature>
<keyword evidence="5 6" id="KW-0472">Membrane</keyword>
<feature type="transmembrane region" description="Helical" evidence="6">
    <location>
        <begin position="397"/>
        <end position="417"/>
    </location>
</feature>
<sequence>MAHRKPEPALPSASAYQFKPHERPFMPGSPATPEHPKLRRLAYLCIGVLLGLTGGFGNGLLLANLPQIQGALGLTSVQGAWLTAAYSMTNVCMSLLLIKFRQQFGTGWFTRIFLPAFAVVSLLQLYVQGYATEMVVRAASGIVGSGLSTLALFYVIQSMSAQARLGGMVLGVGISQIALPLARVISPALLQGGEVQNLYLLEWGLSLLCLGCVALLPLPPSEHVKTFEPLDFLTFALFAPGMALLCGVFAVGRVVWWSTPWIGAALAAAMVLLGTAMLVEHNRANPLLNTRWMASGQILKFATLGMTMRVLLSEQGFGSTGLLTVLGMGPDQLVTLYAIVTLATVAGLAASLATLNPQDLLRPVVISLALIAVGAFMDADASNLTRPANFHVSQALIAFAATYFMGPLMMSGILRALARGPSHLISFSAVFGISQTLGGLAGASLLGSIQIARERLHSNELVQALVGTDPLVAGRLDLLALSYGRVLADPAARRTVGSTLLSQQVSREANVLAFNDVFLVIGTLATLAFLLVGARWLLYRVKGINPLAEDLATLARLRASRAAEGSTPSPAPEKGGP</sequence>
<feature type="transmembrane region" description="Helical" evidence="6">
    <location>
        <begin position="81"/>
        <end position="100"/>
    </location>
</feature>
<feature type="transmembrane region" description="Helical" evidence="6">
    <location>
        <begin position="168"/>
        <end position="186"/>
    </location>
</feature>
<keyword evidence="8" id="KW-1185">Reference proteome</keyword>
<protein>
    <submittedName>
        <fullName evidence="7">MFS transporter</fullName>
    </submittedName>
</protein>
<feature type="transmembrane region" description="Helical" evidence="6">
    <location>
        <begin position="261"/>
        <end position="280"/>
    </location>
</feature>
<feature type="transmembrane region" description="Helical" evidence="6">
    <location>
        <begin position="517"/>
        <end position="538"/>
    </location>
</feature>
<dbReference type="PANTHER" id="PTHR42718">
    <property type="entry name" value="MAJOR FACILITATOR SUPERFAMILY MULTIDRUG TRANSPORTER MFSC"/>
    <property type="match status" value="1"/>
</dbReference>
<proteinExistence type="predicted"/>
<evidence type="ECO:0000256" key="1">
    <source>
        <dbReference type="ARBA" id="ARBA00004141"/>
    </source>
</evidence>
<reference evidence="7 8" key="1">
    <citation type="submission" date="2020-04" db="EMBL/GenBank/DDBJ databases">
        <title>Azohydromonas sp. isolated from soil.</title>
        <authorList>
            <person name="Dahal R.H."/>
        </authorList>
    </citation>
    <scope>NUCLEOTIDE SEQUENCE [LARGE SCALE GENOMIC DNA]</scope>
    <source>
        <strain evidence="7 8">G-1-1-14</strain>
    </source>
</reference>
<evidence type="ECO:0000256" key="2">
    <source>
        <dbReference type="ARBA" id="ARBA00022448"/>
    </source>
</evidence>